<feature type="domain" description="EamA" evidence="7">
    <location>
        <begin position="158"/>
        <end position="290"/>
    </location>
</feature>
<dbReference type="InterPro" id="IPR037185">
    <property type="entry name" value="EmrE-like"/>
</dbReference>
<dbReference type="PANTHER" id="PTHR32322">
    <property type="entry name" value="INNER MEMBRANE TRANSPORTER"/>
    <property type="match status" value="1"/>
</dbReference>
<gene>
    <name evidence="8" type="ORF">ENE75_08750</name>
</gene>
<feature type="transmembrane region" description="Helical" evidence="6">
    <location>
        <begin position="152"/>
        <end position="176"/>
    </location>
</feature>
<sequence>MTVSPLRGVALVLAAAALWGTTGTAQSLAPPQLASVWVGALRLAVAGLFFGAWLAIAHARRGAAEPPTARLPWPLVVAAAACMAAYNLAFFAGVRALGVAVGTALAIGSSPLWGGLLQAVFTRRPPVGVWWGGTVLAVAGGVLLVGEGARTASVSVGGVLACLAAGLSYAAFALLNHGLVARADPGRVTGAVFTLAALLALPAAAAMAGVPAIGTRDLLVVAWLGVASTGVAYLLFSHGLRHISGATGVSLALFEPVTAFVLAVVVVGERPGGMAVAGLVAVLAGLALVVRAEVR</sequence>
<accession>A0A437JXX4</accession>
<keyword evidence="4 6" id="KW-1133">Transmembrane helix</keyword>
<evidence type="ECO:0000256" key="2">
    <source>
        <dbReference type="ARBA" id="ARBA00007362"/>
    </source>
</evidence>
<comment type="subcellular location">
    <subcellularLocation>
        <location evidence="1">Membrane</location>
        <topology evidence="1">Multi-pass membrane protein</topology>
    </subcellularLocation>
</comment>
<dbReference type="Pfam" id="PF00892">
    <property type="entry name" value="EamA"/>
    <property type="match status" value="2"/>
</dbReference>
<evidence type="ECO:0000256" key="4">
    <source>
        <dbReference type="ARBA" id="ARBA00022989"/>
    </source>
</evidence>
<feature type="transmembrane region" description="Helical" evidence="6">
    <location>
        <begin position="188"/>
        <end position="212"/>
    </location>
</feature>
<dbReference type="AlphaFoldDB" id="A0A437JXX4"/>
<keyword evidence="9" id="KW-1185">Reference proteome</keyword>
<reference evidence="8 9" key="1">
    <citation type="submission" date="2019-01" db="EMBL/GenBank/DDBJ databases">
        <authorList>
            <person name="Chen W.-M."/>
        </authorList>
    </citation>
    <scope>NUCLEOTIDE SEQUENCE [LARGE SCALE GENOMIC DNA]</scope>
    <source>
        <strain evidence="8 9">ICH-3</strain>
    </source>
</reference>
<evidence type="ECO:0000259" key="7">
    <source>
        <dbReference type="Pfam" id="PF00892"/>
    </source>
</evidence>
<evidence type="ECO:0000256" key="3">
    <source>
        <dbReference type="ARBA" id="ARBA00022692"/>
    </source>
</evidence>
<proteinExistence type="inferred from homology"/>
<evidence type="ECO:0000313" key="9">
    <source>
        <dbReference type="Proteomes" id="UP000288178"/>
    </source>
</evidence>
<dbReference type="InterPro" id="IPR000620">
    <property type="entry name" value="EamA_dom"/>
</dbReference>
<keyword evidence="5 6" id="KW-0472">Membrane</keyword>
<keyword evidence="3 6" id="KW-0812">Transmembrane</keyword>
<organism evidence="8 9">
    <name type="scientific">Rubrivivax albus</name>
    <dbReference type="NCBI Taxonomy" id="2499835"/>
    <lineage>
        <taxon>Bacteria</taxon>
        <taxon>Pseudomonadati</taxon>
        <taxon>Pseudomonadota</taxon>
        <taxon>Betaproteobacteria</taxon>
        <taxon>Burkholderiales</taxon>
        <taxon>Sphaerotilaceae</taxon>
        <taxon>Rubrivivax</taxon>
    </lineage>
</organism>
<feature type="transmembrane region" description="Helical" evidence="6">
    <location>
        <begin position="96"/>
        <end position="116"/>
    </location>
</feature>
<feature type="transmembrane region" description="Helical" evidence="6">
    <location>
        <begin position="37"/>
        <end position="59"/>
    </location>
</feature>
<feature type="transmembrane region" description="Helical" evidence="6">
    <location>
        <begin position="248"/>
        <end position="267"/>
    </location>
</feature>
<comment type="caution">
    <text evidence="8">The sequence shown here is derived from an EMBL/GenBank/DDBJ whole genome shotgun (WGS) entry which is preliminary data.</text>
</comment>
<evidence type="ECO:0000256" key="6">
    <source>
        <dbReference type="SAM" id="Phobius"/>
    </source>
</evidence>
<comment type="similarity">
    <text evidence="2">Belongs to the EamA transporter family.</text>
</comment>
<dbReference type="SUPFAM" id="SSF103481">
    <property type="entry name" value="Multidrug resistance efflux transporter EmrE"/>
    <property type="match status" value="2"/>
</dbReference>
<evidence type="ECO:0000256" key="5">
    <source>
        <dbReference type="ARBA" id="ARBA00023136"/>
    </source>
</evidence>
<feature type="transmembrane region" description="Helical" evidence="6">
    <location>
        <begin position="273"/>
        <end position="290"/>
    </location>
</feature>
<feature type="transmembrane region" description="Helical" evidence="6">
    <location>
        <begin position="71"/>
        <end position="90"/>
    </location>
</feature>
<feature type="domain" description="EamA" evidence="7">
    <location>
        <begin position="7"/>
        <end position="145"/>
    </location>
</feature>
<dbReference type="InterPro" id="IPR050638">
    <property type="entry name" value="AA-Vitamin_Transporters"/>
</dbReference>
<protein>
    <submittedName>
        <fullName evidence="8">EamA/RhaT family transporter</fullName>
    </submittedName>
</protein>
<dbReference type="Proteomes" id="UP000288178">
    <property type="component" value="Unassembled WGS sequence"/>
</dbReference>
<feature type="transmembrane region" description="Helical" evidence="6">
    <location>
        <begin position="128"/>
        <end position="146"/>
    </location>
</feature>
<dbReference type="OrthoDB" id="9787117at2"/>
<dbReference type="GO" id="GO:0016020">
    <property type="term" value="C:membrane"/>
    <property type="evidence" value="ECO:0007669"/>
    <property type="project" value="UniProtKB-SubCell"/>
</dbReference>
<dbReference type="PANTHER" id="PTHR32322:SF2">
    <property type="entry name" value="EAMA DOMAIN-CONTAINING PROTEIN"/>
    <property type="match status" value="1"/>
</dbReference>
<dbReference type="EMBL" id="SACT01000002">
    <property type="protein sequence ID" value="RVT52511.1"/>
    <property type="molecule type" value="Genomic_DNA"/>
</dbReference>
<dbReference type="RefSeq" id="WP_128197885.1">
    <property type="nucleotide sequence ID" value="NZ_SACT01000002.1"/>
</dbReference>
<evidence type="ECO:0000313" key="8">
    <source>
        <dbReference type="EMBL" id="RVT52511.1"/>
    </source>
</evidence>
<name>A0A437JXX4_9BURK</name>
<feature type="transmembrane region" description="Helical" evidence="6">
    <location>
        <begin position="218"/>
        <end position="236"/>
    </location>
</feature>
<evidence type="ECO:0000256" key="1">
    <source>
        <dbReference type="ARBA" id="ARBA00004141"/>
    </source>
</evidence>